<accession>G0QS15</accession>
<evidence type="ECO:0000313" key="2">
    <source>
        <dbReference type="EMBL" id="EGR31984.1"/>
    </source>
</evidence>
<dbReference type="GO" id="GO:0012506">
    <property type="term" value="C:vesicle membrane"/>
    <property type="evidence" value="ECO:0007669"/>
    <property type="project" value="TreeGrafter"/>
</dbReference>
<dbReference type="PANTHER" id="PTHR46467:SF1">
    <property type="entry name" value="TETHER CONTAINING UBX DOMAIN FOR GLUT4"/>
    <property type="match status" value="1"/>
</dbReference>
<keyword evidence="3" id="KW-1185">Reference proteome</keyword>
<dbReference type="PANTHER" id="PTHR46467">
    <property type="entry name" value="TETHER CONTAINING UBX DOMAIN FOR GLUT4"/>
    <property type="match status" value="1"/>
</dbReference>
<organism evidence="2 3">
    <name type="scientific">Ichthyophthirius multifiliis</name>
    <name type="common">White spot disease agent</name>
    <name type="synonym">Ich</name>
    <dbReference type="NCBI Taxonomy" id="5932"/>
    <lineage>
        <taxon>Eukaryota</taxon>
        <taxon>Sar</taxon>
        <taxon>Alveolata</taxon>
        <taxon>Ciliophora</taxon>
        <taxon>Intramacronucleata</taxon>
        <taxon>Oligohymenophorea</taxon>
        <taxon>Hymenostomatida</taxon>
        <taxon>Ophryoglenina</taxon>
        <taxon>Ichthyophthirius</taxon>
    </lineage>
</organism>
<evidence type="ECO:0000313" key="3">
    <source>
        <dbReference type="Proteomes" id="UP000008983"/>
    </source>
</evidence>
<reference evidence="2 3" key="1">
    <citation type="submission" date="2011-07" db="EMBL/GenBank/DDBJ databases">
        <authorList>
            <person name="Coyne R."/>
            <person name="Brami D."/>
            <person name="Johnson J."/>
            <person name="Hostetler J."/>
            <person name="Hannick L."/>
            <person name="Clark T."/>
            <person name="Cassidy-Hanley D."/>
            <person name="Inman J."/>
        </authorList>
    </citation>
    <scope>NUCLEOTIDE SEQUENCE [LARGE SCALE GENOMIC DNA]</scope>
    <source>
        <strain evidence="2 3">G5</strain>
    </source>
</reference>
<proteinExistence type="predicted"/>
<dbReference type="Pfam" id="PF00789">
    <property type="entry name" value="UBX"/>
    <property type="match status" value="1"/>
</dbReference>
<dbReference type="OMA" id="YLKESWM"/>
<dbReference type="InterPro" id="IPR001012">
    <property type="entry name" value="UBX_dom"/>
</dbReference>
<dbReference type="GO" id="GO:0005737">
    <property type="term" value="C:cytoplasm"/>
    <property type="evidence" value="ECO:0007669"/>
    <property type="project" value="TreeGrafter"/>
</dbReference>
<dbReference type="AlphaFoldDB" id="G0QS15"/>
<dbReference type="RefSeq" id="XP_004035470.1">
    <property type="nucleotide sequence ID" value="XM_004035422.1"/>
</dbReference>
<dbReference type="SUPFAM" id="SSF143503">
    <property type="entry name" value="PUG domain-like"/>
    <property type="match status" value="1"/>
</dbReference>
<gene>
    <name evidence="2" type="ORF">IMG5_098100</name>
</gene>
<dbReference type="Pfam" id="PF09409">
    <property type="entry name" value="PUB"/>
    <property type="match status" value="1"/>
</dbReference>
<dbReference type="Proteomes" id="UP000008983">
    <property type="component" value="Unassembled WGS sequence"/>
</dbReference>
<dbReference type="GO" id="GO:0006886">
    <property type="term" value="P:intracellular protein transport"/>
    <property type="evidence" value="ECO:0007669"/>
    <property type="project" value="TreeGrafter"/>
</dbReference>
<dbReference type="InterPro" id="IPR018997">
    <property type="entry name" value="PUB_domain"/>
</dbReference>
<dbReference type="GeneID" id="14908136"/>
<dbReference type="GO" id="GO:0005634">
    <property type="term" value="C:nucleus"/>
    <property type="evidence" value="ECO:0007669"/>
    <property type="project" value="TreeGrafter"/>
</dbReference>
<dbReference type="Gene3D" id="3.10.20.90">
    <property type="entry name" value="Phosphatidylinositol 3-kinase Catalytic Subunit, Chain A, domain 1"/>
    <property type="match status" value="1"/>
</dbReference>
<feature type="domain" description="UBX" evidence="1">
    <location>
        <begin position="223"/>
        <end position="301"/>
    </location>
</feature>
<dbReference type="OrthoDB" id="312784at2759"/>
<evidence type="ECO:0000259" key="1">
    <source>
        <dbReference type="PROSITE" id="PS50033"/>
    </source>
</evidence>
<dbReference type="InterPro" id="IPR029071">
    <property type="entry name" value="Ubiquitin-like_domsf"/>
</dbReference>
<sequence>MSEVSQLLKQIAKEMGKNEEMVQNFIESILSNVLFNPENPTFKKIKKSSNVYNENILPIVSMTEILKLAHFQECQEFIFLADNDVNINLLTLLVEQVNLSIQESSISNFNPYQSYSWGTSGISNNKIAEKEGFVCFYDELQKLQRKRDELMNVPIKDRKLKVYILNQFSQKKTQNIVNEDYEETQDKSNLLKDQLKKFIQQNLENQQFSSKSKQEYDKLLNTPLYTQTTIRIKFPNNIILEALFCPKETIKDVIDIVAKHLENPNIPFYLFTTPPRTIMDKRYYEKTLDDQGCLPGANFYFGIDDQQLLSQYCLLRKDLIQKLKQ</sequence>
<dbReference type="EMBL" id="GL983803">
    <property type="protein sequence ID" value="EGR31984.1"/>
    <property type="molecule type" value="Genomic_DNA"/>
</dbReference>
<protein>
    <recommendedName>
        <fullName evidence="1">UBX domain-containing protein</fullName>
    </recommendedName>
</protein>
<dbReference type="STRING" id="857967.G0QS15"/>
<dbReference type="eggNOG" id="KOG2699">
    <property type="taxonomic scope" value="Eukaryota"/>
</dbReference>
<dbReference type="CDD" id="cd16118">
    <property type="entry name" value="UBX2_UBXN9"/>
    <property type="match status" value="1"/>
</dbReference>
<name>G0QS15_ICHMU</name>
<dbReference type="Gene3D" id="1.20.58.2190">
    <property type="match status" value="1"/>
</dbReference>
<dbReference type="InterPro" id="IPR036339">
    <property type="entry name" value="PUB-like_dom_sf"/>
</dbReference>
<dbReference type="PROSITE" id="PS50033">
    <property type="entry name" value="UBX"/>
    <property type="match status" value="1"/>
</dbReference>
<dbReference type="InParanoid" id="G0QS15"/>
<dbReference type="CDD" id="cd09212">
    <property type="entry name" value="PUB"/>
    <property type="match status" value="1"/>
</dbReference>
<dbReference type="SUPFAM" id="SSF54236">
    <property type="entry name" value="Ubiquitin-like"/>
    <property type="match status" value="1"/>
</dbReference>